<dbReference type="Pfam" id="PF17820">
    <property type="entry name" value="PDZ_6"/>
    <property type="match status" value="1"/>
</dbReference>
<dbReference type="Gene3D" id="2.30.30.830">
    <property type="match status" value="1"/>
</dbReference>
<dbReference type="EMBL" id="AVCH01000004">
    <property type="protein sequence ID" value="KFN52118.1"/>
    <property type="molecule type" value="Genomic_DNA"/>
</dbReference>
<dbReference type="PATRIC" id="fig|1384054.3.peg.214"/>
<evidence type="ECO:0000256" key="2">
    <source>
        <dbReference type="ARBA" id="ARBA00022448"/>
    </source>
</evidence>
<dbReference type="Pfam" id="PF11356">
    <property type="entry name" value="T2SSC"/>
    <property type="match status" value="1"/>
</dbReference>
<dbReference type="InterPro" id="IPR024961">
    <property type="entry name" value="T2SS_GspC_N"/>
</dbReference>
<keyword evidence="6" id="KW-0653">Protein transport</keyword>
<proteinExistence type="predicted"/>
<dbReference type="Gene3D" id="2.30.42.10">
    <property type="match status" value="1"/>
</dbReference>
<keyword evidence="7" id="KW-1133">Transmembrane helix</keyword>
<dbReference type="RefSeq" id="WP_052385572.1">
    <property type="nucleotide sequence ID" value="NZ_AVCH01000004.1"/>
</dbReference>
<dbReference type="GO" id="GO:0005886">
    <property type="term" value="C:plasma membrane"/>
    <property type="evidence" value="ECO:0007669"/>
    <property type="project" value="UniProtKB-SubCell"/>
</dbReference>
<protein>
    <recommendedName>
        <fullName evidence="13">PDZ domain-containing protein</fullName>
    </recommendedName>
</protein>
<accession>A0A091BHC0</accession>
<evidence type="ECO:0000256" key="1">
    <source>
        <dbReference type="ARBA" id="ARBA00004533"/>
    </source>
</evidence>
<evidence type="ECO:0000256" key="3">
    <source>
        <dbReference type="ARBA" id="ARBA00022475"/>
    </source>
</evidence>
<evidence type="ECO:0000256" key="6">
    <source>
        <dbReference type="ARBA" id="ARBA00022927"/>
    </source>
</evidence>
<reference evidence="11 12" key="1">
    <citation type="submission" date="2013-09" db="EMBL/GenBank/DDBJ databases">
        <title>Genome sequencing of Arenimonas malthae.</title>
        <authorList>
            <person name="Chen F."/>
            <person name="Wang G."/>
        </authorList>
    </citation>
    <scope>NUCLEOTIDE SEQUENCE [LARGE SCALE GENOMIC DNA]</scope>
    <source>
        <strain evidence="11 12">CC-JY-1</strain>
    </source>
</reference>
<dbReference type="InterPro" id="IPR041489">
    <property type="entry name" value="PDZ_6"/>
</dbReference>
<organism evidence="11 12">
    <name type="scientific">Arenimonas malthae CC-JY-1</name>
    <dbReference type="NCBI Taxonomy" id="1384054"/>
    <lineage>
        <taxon>Bacteria</taxon>
        <taxon>Pseudomonadati</taxon>
        <taxon>Pseudomonadota</taxon>
        <taxon>Gammaproteobacteria</taxon>
        <taxon>Lysobacterales</taxon>
        <taxon>Lysobacteraceae</taxon>
        <taxon>Arenimonas</taxon>
    </lineage>
</organism>
<evidence type="ECO:0000256" key="4">
    <source>
        <dbReference type="ARBA" id="ARBA00022519"/>
    </source>
</evidence>
<comment type="subcellular location">
    <subcellularLocation>
        <location evidence="1">Cell inner membrane</location>
    </subcellularLocation>
</comment>
<dbReference type="SUPFAM" id="SSF50156">
    <property type="entry name" value="PDZ domain-like"/>
    <property type="match status" value="1"/>
</dbReference>
<evidence type="ECO:0008006" key="13">
    <source>
        <dbReference type="Google" id="ProtNLM"/>
    </source>
</evidence>
<evidence type="ECO:0000256" key="7">
    <source>
        <dbReference type="ARBA" id="ARBA00022989"/>
    </source>
</evidence>
<dbReference type="eggNOG" id="COG3031">
    <property type="taxonomic scope" value="Bacteria"/>
</dbReference>
<evidence type="ECO:0000256" key="8">
    <source>
        <dbReference type="ARBA" id="ARBA00023136"/>
    </source>
</evidence>
<dbReference type="STRING" id="1384054.N790_12675"/>
<keyword evidence="2" id="KW-0813">Transport</keyword>
<evidence type="ECO:0000259" key="9">
    <source>
        <dbReference type="Pfam" id="PF11356"/>
    </source>
</evidence>
<dbReference type="AlphaFoldDB" id="A0A091BHC0"/>
<evidence type="ECO:0000256" key="5">
    <source>
        <dbReference type="ARBA" id="ARBA00022692"/>
    </source>
</evidence>
<evidence type="ECO:0000313" key="11">
    <source>
        <dbReference type="EMBL" id="KFN52118.1"/>
    </source>
</evidence>
<sequence>MAGRIPEGLAARAPRLLQAALVVALLAQAGHLAWVLLAPLPATEATALVPARRALDPALAASAFGGSGAAATPGVDGLALLGLRRQADPALSTAILADGAGLQRVYGVGEDIRPGLRLQAVGADHVMLAGAGGVHRLALPSTATALPVAAPVQKAPAEAPTPTGAAIDPRQLLAEAGLRPRLRNGRLDGFTLIQRGDGRALRSAGLRSGDVLLAVNGEELTPERMAELGQMLQSGAVAGGATTLTLERDDQRHTITLQTESP</sequence>
<keyword evidence="8" id="KW-0472">Membrane</keyword>
<feature type="domain" description="Type II secretion system protein GspC N-terminal" evidence="9">
    <location>
        <begin position="22"/>
        <end position="139"/>
    </location>
</feature>
<name>A0A091BHC0_9GAMM</name>
<comment type="caution">
    <text evidence="11">The sequence shown here is derived from an EMBL/GenBank/DDBJ whole genome shotgun (WGS) entry which is preliminary data.</text>
</comment>
<keyword evidence="5" id="KW-0812">Transmembrane</keyword>
<keyword evidence="4" id="KW-0997">Cell inner membrane</keyword>
<feature type="domain" description="PDZ" evidence="10">
    <location>
        <begin position="204"/>
        <end position="248"/>
    </location>
</feature>
<keyword evidence="12" id="KW-1185">Reference proteome</keyword>
<dbReference type="Proteomes" id="UP000029392">
    <property type="component" value="Unassembled WGS sequence"/>
</dbReference>
<gene>
    <name evidence="11" type="ORF">N790_12675</name>
</gene>
<keyword evidence="3" id="KW-1003">Cell membrane</keyword>
<evidence type="ECO:0000259" key="10">
    <source>
        <dbReference type="Pfam" id="PF17820"/>
    </source>
</evidence>
<dbReference type="GO" id="GO:0015031">
    <property type="term" value="P:protein transport"/>
    <property type="evidence" value="ECO:0007669"/>
    <property type="project" value="UniProtKB-KW"/>
</dbReference>
<evidence type="ECO:0000313" key="12">
    <source>
        <dbReference type="Proteomes" id="UP000029392"/>
    </source>
</evidence>
<dbReference type="InterPro" id="IPR036034">
    <property type="entry name" value="PDZ_sf"/>
</dbReference>